<dbReference type="Proteomes" id="UP000248132">
    <property type="component" value="Unassembled WGS sequence"/>
</dbReference>
<reference evidence="1 2" key="1">
    <citation type="submission" date="2018-06" db="EMBL/GenBank/DDBJ databases">
        <title>Genomic Encyclopedia of Type Strains, Phase I: the one thousand microbial genomes (KMG-I) project.</title>
        <authorList>
            <person name="Kyrpides N."/>
        </authorList>
    </citation>
    <scope>NUCLEOTIDE SEQUENCE [LARGE SCALE GENOMIC DNA]</scope>
    <source>
        <strain evidence="1 2">DSM 19573</strain>
    </source>
</reference>
<name>A0A318XJ97_9FIRM</name>
<dbReference type="OrthoDB" id="9840884at2"/>
<evidence type="ECO:0000313" key="2">
    <source>
        <dbReference type="Proteomes" id="UP000248132"/>
    </source>
</evidence>
<dbReference type="AlphaFoldDB" id="A0A318XJ97"/>
<evidence type="ECO:0000313" key="1">
    <source>
        <dbReference type="EMBL" id="PYG87270.1"/>
    </source>
</evidence>
<dbReference type="EMBL" id="QKMR01000012">
    <property type="protein sequence ID" value="PYG87270.1"/>
    <property type="molecule type" value="Genomic_DNA"/>
</dbReference>
<protein>
    <submittedName>
        <fullName evidence="1">Uncharacterized protein</fullName>
    </submittedName>
</protein>
<sequence length="165" mass="18529">MSIKAWGIFQLYNSDFSIQEKVELAFVATIIATEHKIGLKLGGNVEPHILRNIGNLEGKIPFELTDDPLDVNAHCLFVGDGIEVLVAENRVDTGESLVARMERIQNFFTEMLMNKAIKSIKLFLNVEEGDEVDTLDVSVSEFSKKMVELYEQEGNWTPIVKAIIT</sequence>
<keyword evidence="2" id="KW-1185">Reference proteome</keyword>
<comment type="caution">
    <text evidence="1">The sequence shown here is derived from an EMBL/GenBank/DDBJ whole genome shotgun (WGS) entry which is preliminary data.</text>
</comment>
<gene>
    <name evidence="1" type="ORF">LY28_02175</name>
</gene>
<dbReference type="RefSeq" id="WP_110462206.1">
    <property type="nucleotide sequence ID" value="NZ_QKMR01000012.1"/>
</dbReference>
<proteinExistence type="predicted"/>
<accession>A0A318XJ97</accession>
<organism evidence="1 2">
    <name type="scientific">Ruminiclostridium sufflavum DSM 19573</name>
    <dbReference type="NCBI Taxonomy" id="1121337"/>
    <lineage>
        <taxon>Bacteria</taxon>
        <taxon>Bacillati</taxon>
        <taxon>Bacillota</taxon>
        <taxon>Clostridia</taxon>
        <taxon>Eubacteriales</taxon>
        <taxon>Oscillospiraceae</taxon>
        <taxon>Ruminiclostridium</taxon>
    </lineage>
</organism>